<protein>
    <submittedName>
        <fullName evidence="1">Uncharacterized protein</fullName>
    </submittedName>
</protein>
<gene>
    <name evidence="1" type="ORF">J1605_014084</name>
</gene>
<dbReference type="AlphaFoldDB" id="A0AB34GDY0"/>
<name>A0AB34GDY0_ESCRO</name>
<evidence type="ECO:0000313" key="2">
    <source>
        <dbReference type="Proteomes" id="UP001159641"/>
    </source>
</evidence>
<sequence>MQKVSRSGVCHVSRVWSPGQGCTTQVHPPLGPAVLGPAPEERWVPQTDNCPSTSTEEWTGDCPYTASTYVSGAYWKTLQIDQVDNEMPPDRAWPQLPRPRRRLALEAHPPVRTFPQTAIAQAGPTGLHPNKPHTVRPLWPAQGLLHPQLLLLLEHGAVRPRRQNCRVLSKGRRCRGHAAGPRMGGQEAGAVSGHFQRDEEMPALCRCSSVLALCAAHPE</sequence>
<organism evidence="1 2">
    <name type="scientific">Eschrichtius robustus</name>
    <name type="common">California gray whale</name>
    <name type="synonym">Eschrichtius gibbosus</name>
    <dbReference type="NCBI Taxonomy" id="9764"/>
    <lineage>
        <taxon>Eukaryota</taxon>
        <taxon>Metazoa</taxon>
        <taxon>Chordata</taxon>
        <taxon>Craniata</taxon>
        <taxon>Vertebrata</taxon>
        <taxon>Euteleostomi</taxon>
        <taxon>Mammalia</taxon>
        <taxon>Eutheria</taxon>
        <taxon>Laurasiatheria</taxon>
        <taxon>Artiodactyla</taxon>
        <taxon>Whippomorpha</taxon>
        <taxon>Cetacea</taxon>
        <taxon>Mysticeti</taxon>
        <taxon>Eschrichtiidae</taxon>
        <taxon>Eschrichtius</taxon>
    </lineage>
</organism>
<accession>A0AB34GDY0</accession>
<keyword evidence="2" id="KW-1185">Reference proteome</keyword>
<comment type="caution">
    <text evidence="1">The sequence shown here is derived from an EMBL/GenBank/DDBJ whole genome shotgun (WGS) entry which is preliminary data.</text>
</comment>
<evidence type="ECO:0000313" key="1">
    <source>
        <dbReference type="EMBL" id="KAJ8777886.1"/>
    </source>
</evidence>
<dbReference type="Proteomes" id="UP001159641">
    <property type="component" value="Unassembled WGS sequence"/>
</dbReference>
<reference evidence="1 2" key="1">
    <citation type="submission" date="2022-11" db="EMBL/GenBank/DDBJ databases">
        <title>Whole genome sequence of Eschrichtius robustus ER-17-0199.</title>
        <authorList>
            <person name="Bruniche-Olsen A."/>
            <person name="Black A.N."/>
            <person name="Fields C.J."/>
            <person name="Walden K."/>
            <person name="Dewoody J.A."/>
        </authorList>
    </citation>
    <scope>NUCLEOTIDE SEQUENCE [LARGE SCALE GENOMIC DNA]</scope>
    <source>
        <strain evidence="1">ER-17-0199</strain>
        <tissue evidence="1">Blubber</tissue>
    </source>
</reference>
<dbReference type="EMBL" id="JAIQCJ010002282">
    <property type="protein sequence ID" value="KAJ8777886.1"/>
    <property type="molecule type" value="Genomic_DNA"/>
</dbReference>
<proteinExistence type="predicted"/>